<name>A0A7X6MIB4_9ACTN</name>
<dbReference type="AlphaFoldDB" id="A0A7X6MIB4"/>
<dbReference type="RefSeq" id="WP_061082949.1">
    <property type="nucleotide sequence ID" value="NZ_JAAXPG010000030.1"/>
</dbReference>
<protein>
    <submittedName>
        <fullName evidence="1">Uncharacterized protein</fullName>
    </submittedName>
</protein>
<evidence type="ECO:0000313" key="2">
    <source>
        <dbReference type="Proteomes" id="UP000553209"/>
    </source>
</evidence>
<proteinExistence type="predicted"/>
<accession>A0A7X6MIB4</accession>
<comment type="caution">
    <text evidence="1">The sequence shown here is derived from an EMBL/GenBank/DDBJ whole genome shotgun (WGS) entry which is preliminary data.</text>
</comment>
<reference evidence="1 2" key="1">
    <citation type="submission" date="2020-04" db="EMBL/GenBank/DDBJ databases">
        <title>MicrobeNet Type strains.</title>
        <authorList>
            <person name="Nicholson A.C."/>
        </authorList>
    </citation>
    <scope>NUCLEOTIDE SEQUENCE [LARGE SCALE GENOMIC DNA]</scope>
    <source>
        <strain evidence="1 2">ATCC 23612</strain>
    </source>
</reference>
<organism evidence="1 2">
    <name type="scientific">Nocardiopsis alborubida</name>
    <dbReference type="NCBI Taxonomy" id="146802"/>
    <lineage>
        <taxon>Bacteria</taxon>
        <taxon>Bacillati</taxon>
        <taxon>Actinomycetota</taxon>
        <taxon>Actinomycetes</taxon>
        <taxon>Streptosporangiales</taxon>
        <taxon>Nocardiopsidaceae</taxon>
        <taxon>Nocardiopsis</taxon>
    </lineage>
</organism>
<evidence type="ECO:0000313" key="1">
    <source>
        <dbReference type="EMBL" id="NKZ01045.1"/>
    </source>
</evidence>
<dbReference type="EMBL" id="JAAXPG010000030">
    <property type="protein sequence ID" value="NKZ01045.1"/>
    <property type="molecule type" value="Genomic_DNA"/>
</dbReference>
<keyword evidence="2" id="KW-1185">Reference proteome</keyword>
<dbReference type="Proteomes" id="UP000553209">
    <property type="component" value="Unassembled WGS sequence"/>
</dbReference>
<gene>
    <name evidence="1" type="ORF">HGB44_25745</name>
</gene>
<sequence length="85" mass="9679">MVNKRMKARVLLALVRRMARKNGLRPEEPKGRGKGTHQTCVLLDEGGAQVGRFVVTQHSKELSRGLLRDVEDGLQHLFGEKWMEK</sequence>